<evidence type="ECO:0000313" key="3">
    <source>
        <dbReference type="Proteomes" id="UP000013827"/>
    </source>
</evidence>
<dbReference type="GeneID" id="17254022"/>
<feature type="region of interest" description="Disordered" evidence="1">
    <location>
        <begin position="63"/>
        <end position="99"/>
    </location>
</feature>
<dbReference type="RefSeq" id="XP_005760300.1">
    <property type="nucleotide sequence ID" value="XM_005760243.1"/>
</dbReference>
<dbReference type="HOGENOM" id="CLU_161009_0_0_1"/>
<evidence type="ECO:0000313" key="2">
    <source>
        <dbReference type="EnsemblProtists" id="EOD07871"/>
    </source>
</evidence>
<protein>
    <submittedName>
        <fullName evidence="2">Uncharacterized protein</fullName>
    </submittedName>
</protein>
<accession>A0A0D3I9D6</accession>
<dbReference type="AlphaFoldDB" id="A0A0D3I9D6"/>
<sequence>MEIEGDQELSSGRKAKAARTEKLPPAVEGRAEPEGLSSPSAPDKVKALFTGAVMTPELAPKSTLHEEGNLCPQSGLSPPGVNMNTPWWEGAGAPHPSQG</sequence>
<name>A0A0D3I9D6_EMIH1</name>
<organism evidence="2 3">
    <name type="scientific">Emiliania huxleyi (strain CCMP1516)</name>
    <dbReference type="NCBI Taxonomy" id="280463"/>
    <lineage>
        <taxon>Eukaryota</taxon>
        <taxon>Haptista</taxon>
        <taxon>Haptophyta</taxon>
        <taxon>Prymnesiophyceae</taxon>
        <taxon>Isochrysidales</taxon>
        <taxon>Noelaerhabdaceae</taxon>
        <taxon>Emiliania</taxon>
    </lineage>
</organism>
<feature type="region of interest" description="Disordered" evidence="1">
    <location>
        <begin position="1"/>
        <end position="43"/>
    </location>
</feature>
<reference evidence="2" key="2">
    <citation type="submission" date="2024-10" db="UniProtKB">
        <authorList>
            <consortium name="EnsemblProtists"/>
        </authorList>
    </citation>
    <scope>IDENTIFICATION</scope>
</reference>
<keyword evidence="3" id="KW-1185">Reference proteome</keyword>
<proteinExistence type="predicted"/>
<dbReference type="EnsemblProtists" id="EOD07871">
    <property type="protein sequence ID" value="EOD07871"/>
    <property type="gene ID" value="EMIHUDRAFT_249313"/>
</dbReference>
<dbReference type="Proteomes" id="UP000013827">
    <property type="component" value="Unassembled WGS sequence"/>
</dbReference>
<reference evidence="3" key="1">
    <citation type="journal article" date="2013" name="Nature">
        <title>Pan genome of the phytoplankton Emiliania underpins its global distribution.</title>
        <authorList>
            <person name="Read B.A."/>
            <person name="Kegel J."/>
            <person name="Klute M.J."/>
            <person name="Kuo A."/>
            <person name="Lefebvre S.C."/>
            <person name="Maumus F."/>
            <person name="Mayer C."/>
            <person name="Miller J."/>
            <person name="Monier A."/>
            <person name="Salamov A."/>
            <person name="Young J."/>
            <person name="Aguilar M."/>
            <person name="Claverie J.M."/>
            <person name="Frickenhaus S."/>
            <person name="Gonzalez K."/>
            <person name="Herman E.K."/>
            <person name="Lin Y.C."/>
            <person name="Napier J."/>
            <person name="Ogata H."/>
            <person name="Sarno A.F."/>
            <person name="Shmutz J."/>
            <person name="Schroeder D."/>
            <person name="de Vargas C."/>
            <person name="Verret F."/>
            <person name="von Dassow P."/>
            <person name="Valentin K."/>
            <person name="Van de Peer Y."/>
            <person name="Wheeler G."/>
            <person name="Dacks J.B."/>
            <person name="Delwiche C.F."/>
            <person name="Dyhrman S.T."/>
            <person name="Glockner G."/>
            <person name="John U."/>
            <person name="Richards T."/>
            <person name="Worden A.Z."/>
            <person name="Zhang X."/>
            <person name="Grigoriev I.V."/>
            <person name="Allen A.E."/>
            <person name="Bidle K."/>
            <person name="Borodovsky M."/>
            <person name="Bowler C."/>
            <person name="Brownlee C."/>
            <person name="Cock J.M."/>
            <person name="Elias M."/>
            <person name="Gladyshev V.N."/>
            <person name="Groth M."/>
            <person name="Guda C."/>
            <person name="Hadaegh A."/>
            <person name="Iglesias-Rodriguez M.D."/>
            <person name="Jenkins J."/>
            <person name="Jones B.M."/>
            <person name="Lawson T."/>
            <person name="Leese F."/>
            <person name="Lindquist E."/>
            <person name="Lobanov A."/>
            <person name="Lomsadze A."/>
            <person name="Malik S.B."/>
            <person name="Marsh M.E."/>
            <person name="Mackinder L."/>
            <person name="Mock T."/>
            <person name="Mueller-Roeber B."/>
            <person name="Pagarete A."/>
            <person name="Parker M."/>
            <person name="Probert I."/>
            <person name="Quesneville H."/>
            <person name="Raines C."/>
            <person name="Rensing S.A."/>
            <person name="Riano-Pachon D.M."/>
            <person name="Richier S."/>
            <person name="Rokitta S."/>
            <person name="Shiraiwa Y."/>
            <person name="Soanes D.M."/>
            <person name="van der Giezen M."/>
            <person name="Wahlund T.M."/>
            <person name="Williams B."/>
            <person name="Wilson W."/>
            <person name="Wolfe G."/>
            <person name="Wurch L.L."/>
        </authorList>
    </citation>
    <scope>NUCLEOTIDE SEQUENCE</scope>
</reference>
<evidence type="ECO:0000256" key="1">
    <source>
        <dbReference type="SAM" id="MobiDB-lite"/>
    </source>
</evidence>
<dbReference type="KEGG" id="ehx:EMIHUDRAFT_249313"/>
<dbReference type="PaxDb" id="2903-EOD07871"/>